<name>D5EJE9_CORAD</name>
<dbReference type="eggNOG" id="COG3752">
    <property type="taxonomic scope" value="Bacteria"/>
</dbReference>
<dbReference type="OrthoDB" id="9779233at2"/>
<dbReference type="Gene3D" id="1.20.120.1630">
    <property type="match status" value="1"/>
</dbReference>
<keyword evidence="1" id="KW-1133">Transmembrane helix</keyword>
<dbReference type="PROSITE" id="PS50244">
    <property type="entry name" value="S5A_REDUCTASE"/>
    <property type="match status" value="1"/>
</dbReference>
<feature type="transmembrane region" description="Helical" evidence="1">
    <location>
        <begin position="102"/>
        <end position="121"/>
    </location>
</feature>
<gene>
    <name evidence="2" type="ordered locus">Caka_1529</name>
</gene>
<keyword evidence="1" id="KW-0472">Membrane</keyword>
<dbReference type="STRING" id="583355.Caka_1529"/>
<organism evidence="2 3">
    <name type="scientific">Coraliomargarita akajimensis (strain DSM 45221 / IAM 15411 / JCM 23193 / KCTC 12865 / 04OKA010-24)</name>
    <dbReference type="NCBI Taxonomy" id="583355"/>
    <lineage>
        <taxon>Bacteria</taxon>
        <taxon>Pseudomonadati</taxon>
        <taxon>Verrucomicrobiota</taxon>
        <taxon>Opitutia</taxon>
        <taxon>Puniceicoccales</taxon>
        <taxon>Coraliomargaritaceae</taxon>
        <taxon>Coraliomargarita</taxon>
    </lineage>
</organism>
<dbReference type="PANTHER" id="PTHR32251">
    <property type="entry name" value="3-OXO-5-ALPHA-STEROID 4-DEHYDROGENASE"/>
    <property type="match status" value="1"/>
</dbReference>
<protein>
    <submittedName>
        <fullName evidence="2">Uncharacterized protein</fullName>
    </submittedName>
</protein>
<dbReference type="RefSeq" id="WP_013043270.1">
    <property type="nucleotide sequence ID" value="NC_014008.1"/>
</dbReference>
<feature type="transmembrane region" description="Helical" evidence="1">
    <location>
        <begin position="6"/>
        <end position="24"/>
    </location>
</feature>
<keyword evidence="1" id="KW-0812">Transmembrane</keyword>
<feature type="transmembrane region" description="Helical" evidence="1">
    <location>
        <begin position="31"/>
        <end position="49"/>
    </location>
</feature>
<evidence type="ECO:0000313" key="2">
    <source>
        <dbReference type="EMBL" id="ADE54548.1"/>
    </source>
</evidence>
<dbReference type="GO" id="GO:0016020">
    <property type="term" value="C:membrane"/>
    <property type="evidence" value="ECO:0007669"/>
    <property type="project" value="TreeGrafter"/>
</dbReference>
<evidence type="ECO:0000256" key="1">
    <source>
        <dbReference type="SAM" id="Phobius"/>
    </source>
</evidence>
<sequence length="265" mass="30227">MPEFWIVFVLVGGVYASLMFWIALRMRLMALVDLVWTSALALGAFGYAFVNDLVYAETIPVLAVLLIWSLRLSYHLFQHRILPGKEDPRYVRLATYWGQRQVGYFYGLFLSQVVFAGLFLLPVVVALESAACACGARVLGLLIALIALLGESIADQQLAVFRQDPANAKRVCKTGLWRYSRHPNYFFEWVYWWAYVAFSWGSANWWVSLVGPAAMYCFLRYLTGIPHAERSSIARCGDAYLRYQKQTNMLIPWKPRNLPTSSVPT</sequence>
<dbReference type="Pfam" id="PF06966">
    <property type="entry name" value="DUF1295"/>
    <property type="match status" value="1"/>
</dbReference>
<dbReference type="EMBL" id="CP001998">
    <property type="protein sequence ID" value="ADE54548.1"/>
    <property type="molecule type" value="Genomic_DNA"/>
</dbReference>
<keyword evidence="3" id="KW-1185">Reference proteome</keyword>
<feature type="transmembrane region" description="Helical" evidence="1">
    <location>
        <begin position="127"/>
        <end position="149"/>
    </location>
</feature>
<evidence type="ECO:0000313" key="3">
    <source>
        <dbReference type="Proteomes" id="UP000000925"/>
    </source>
</evidence>
<accession>D5EJE9</accession>
<dbReference type="PANTHER" id="PTHR32251:SF23">
    <property type="entry name" value="3-OXO-5-ALPHA-STEROID 4-DEHYDROGENASE (DUF1295)"/>
    <property type="match status" value="1"/>
</dbReference>
<dbReference type="HOGENOM" id="CLU_043418_3_1_0"/>
<proteinExistence type="predicted"/>
<dbReference type="AlphaFoldDB" id="D5EJE9"/>
<dbReference type="Proteomes" id="UP000000925">
    <property type="component" value="Chromosome"/>
</dbReference>
<dbReference type="KEGG" id="caa:Caka_1529"/>
<reference evidence="2 3" key="1">
    <citation type="journal article" date="2010" name="Stand. Genomic Sci.">
        <title>Complete genome sequence of Coraliomargarita akajimensis type strain (04OKA010-24).</title>
        <authorList>
            <person name="Mavromatis K."/>
            <person name="Abt B."/>
            <person name="Brambilla E."/>
            <person name="Lapidus A."/>
            <person name="Copeland A."/>
            <person name="Deshpande S."/>
            <person name="Nolan M."/>
            <person name="Lucas S."/>
            <person name="Tice H."/>
            <person name="Cheng J.F."/>
            <person name="Han C."/>
            <person name="Detter J.C."/>
            <person name="Woyke T."/>
            <person name="Goodwin L."/>
            <person name="Pitluck S."/>
            <person name="Held B."/>
            <person name="Brettin T."/>
            <person name="Tapia R."/>
            <person name="Ivanova N."/>
            <person name="Mikhailova N."/>
            <person name="Pati A."/>
            <person name="Liolios K."/>
            <person name="Chen A."/>
            <person name="Palaniappan K."/>
            <person name="Land M."/>
            <person name="Hauser L."/>
            <person name="Chang Y.J."/>
            <person name="Jeffries C.D."/>
            <person name="Rohde M."/>
            <person name="Goker M."/>
            <person name="Bristow J."/>
            <person name="Eisen J.A."/>
            <person name="Markowitz V."/>
            <person name="Hugenholtz P."/>
            <person name="Klenk H.P."/>
            <person name="Kyrpides N.C."/>
        </authorList>
    </citation>
    <scope>NUCLEOTIDE SEQUENCE [LARGE SCALE GENOMIC DNA]</scope>
    <source>
        <strain evidence="3">DSM 45221 / IAM 15411 / JCM 23193 / KCTC 12865</strain>
    </source>
</reference>
<dbReference type="InterPro" id="IPR010721">
    <property type="entry name" value="UstE-like"/>
</dbReference>